<evidence type="ECO:0000313" key="1">
    <source>
        <dbReference type="EMBL" id="KAG7374514.1"/>
    </source>
</evidence>
<name>A0A9K3M5X4_9STRA</name>
<organism evidence="1 2">
    <name type="scientific">Nitzschia inconspicua</name>
    <dbReference type="NCBI Taxonomy" id="303405"/>
    <lineage>
        <taxon>Eukaryota</taxon>
        <taxon>Sar</taxon>
        <taxon>Stramenopiles</taxon>
        <taxon>Ochrophyta</taxon>
        <taxon>Bacillariophyta</taxon>
        <taxon>Bacillariophyceae</taxon>
        <taxon>Bacillariophycidae</taxon>
        <taxon>Bacillariales</taxon>
        <taxon>Bacillariaceae</taxon>
        <taxon>Nitzschia</taxon>
    </lineage>
</organism>
<gene>
    <name evidence="1" type="ORF">IV203_013609</name>
</gene>
<dbReference type="AlphaFoldDB" id="A0A9K3M5X4"/>
<keyword evidence="2" id="KW-1185">Reference proteome</keyword>
<evidence type="ECO:0000313" key="2">
    <source>
        <dbReference type="Proteomes" id="UP000693970"/>
    </source>
</evidence>
<comment type="caution">
    <text evidence="1">The sequence shown here is derived from an EMBL/GenBank/DDBJ whole genome shotgun (WGS) entry which is preliminary data.</text>
</comment>
<sequence>MKKVRLGLLESRIVKVQQLVAEGGVKLNLSQCALDDSTPPSPADLHVFSEDNSSLSVVKKESWKKKGRMKHEAMKSAANDDRFPWGSKNQPASLFNEFAQAVFIRRSKQEAQLQARLADGGKADAISRRNIMIVEETKEMLRQLRSLKPAGDHVITTIEVPTDGNFETNRCKECTDWTTIDEPKNIKAALLKRNRIHFGEGQDTPPTI</sequence>
<reference evidence="1" key="1">
    <citation type="journal article" date="2021" name="Sci. Rep.">
        <title>Diploid genomic architecture of Nitzschia inconspicua, an elite biomass production diatom.</title>
        <authorList>
            <person name="Oliver A."/>
            <person name="Podell S."/>
            <person name="Pinowska A."/>
            <person name="Traller J.C."/>
            <person name="Smith S.R."/>
            <person name="McClure R."/>
            <person name="Beliaev A."/>
            <person name="Bohutskyi P."/>
            <person name="Hill E.A."/>
            <person name="Rabines A."/>
            <person name="Zheng H."/>
            <person name="Allen L.Z."/>
            <person name="Kuo A."/>
            <person name="Grigoriev I.V."/>
            <person name="Allen A.E."/>
            <person name="Hazlebeck D."/>
            <person name="Allen E.E."/>
        </authorList>
    </citation>
    <scope>NUCLEOTIDE SEQUENCE</scope>
    <source>
        <strain evidence="1">Hildebrandi</strain>
    </source>
</reference>
<dbReference type="EMBL" id="JAGRRH010000001">
    <property type="protein sequence ID" value="KAG7374514.1"/>
    <property type="molecule type" value="Genomic_DNA"/>
</dbReference>
<proteinExistence type="predicted"/>
<reference evidence="1" key="2">
    <citation type="submission" date="2021-04" db="EMBL/GenBank/DDBJ databases">
        <authorList>
            <person name="Podell S."/>
        </authorList>
    </citation>
    <scope>NUCLEOTIDE SEQUENCE</scope>
    <source>
        <strain evidence="1">Hildebrandi</strain>
    </source>
</reference>
<protein>
    <submittedName>
        <fullName evidence="1">Uncharacterized protein</fullName>
    </submittedName>
</protein>
<dbReference type="Proteomes" id="UP000693970">
    <property type="component" value="Unassembled WGS sequence"/>
</dbReference>
<accession>A0A9K3M5X4</accession>